<comment type="subcellular location">
    <subcellularLocation>
        <location evidence="5">Mitochondrion</location>
    </subcellularLocation>
</comment>
<comment type="cofactor">
    <cofactor evidence="5">
        <name>(R)-lipoate</name>
        <dbReference type="ChEBI" id="CHEBI:83088"/>
    </cofactor>
    <text evidence="5">Binds 1 lipoyl cofactor covalently.</text>
</comment>
<dbReference type="PANTHER" id="PTHR11715:SF3">
    <property type="entry name" value="GLYCINE CLEAVAGE SYSTEM H PROTEIN-RELATED"/>
    <property type="match status" value="1"/>
</dbReference>
<evidence type="ECO:0000259" key="6">
    <source>
        <dbReference type="PROSITE" id="PS50968"/>
    </source>
</evidence>
<gene>
    <name evidence="7" type="primary">GCSH</name>
</gene>
<dbReference type="NCBIfam" id="TIGR00527">
    <property type="entry name" value="gcvH"/>
    <property type="match status" value="1"/>
</dbReference>
<dbReference type="PROSITE" id="PS50968">
    <property type="entry name" value="BIOTINYL_LIPOYL"/>
    <property type="match status" value="1"/>
</dbReference>
<evidence type="ECO:0000313" key="7">
    <source>
        <dbReference type="EMBL" id="ACO10798.1"/>
    </source>
</evidence>
<dbReference type="GO" id="GO:0005960">
    <property type="term" value="C:glycine cleavage complex"/>
    <property type="evidence" value="ECO:0007669"/>
    <property type="project" value="UniProtKB-UniRule"/>
</dbReference>
<evidence type="ECO:0000256" key="1">
    <source>
        <dbReference type="ARBA" id="ARBA00009249"/>
    </source>
</evidence>
<evidence type="ECO:0000256" key="5">
    <source>
        <dbReference type="RuleBase" id="RU364055"/>
    </source>
</evidence>
<organism evidence="7">
    <name type="scientific">Caligus rogercresseyi</name>
    <name type="common">Sea louse</name>
    <dbReference type="NCBI Taxonomy" id="217165"/>
    <lineage>
        <taxon>Eukaryota</taxon>
        <taxon>Metazoa</taxon>
        <taxon>Ecdysozoa</taxon>
        <taxon>Arthropoda</taxon>
        <taxon>Crustacea</taxon>
        <taxon>Multicrustacea</taxon>
        <taxon>Hexanauplia</taxon>
        <taxon>Copepoda</taxon>
        <taxon>Siphonostomatoida</taxon>
        <taxon>Caligidae</taxon>
        <taxon>Caligus</taxon>
    </lineage>
</organism>
<dbReference type="InterPro" id="IPR017453">
    <property type="entry name" value="GCV_H_sub"/>
</dbReference>
<dbReference type="GO" id="GO:0009249">
    <property type="term" value="P:protein lipoylation"/>
    <property type="evidence" value="ECO:0007669"/>
    <property type="project" value="TreeGrafter"/>
</dbReference>
<keyword evidence="3 5" id="KW-0809">Transit peptide</keyword>
<evidence type="ECO:0000256" key="2">
    <source>
        <dbReference type="ARBA" id="ARBA00022823"/>
    </source>
</evidence>
<dbReference type="PANTHER" id="PTHR11715">
    <property type="entry name" value="GLYCINE CLEAVAGE SYSTEM H PROTEIN"/>
    <property type="match status" value="1"/>
</dbReference>
<comment type="function">
    <text evidence="5">The H protein shuttles the methylamine group of glycine from the P protein to the T protein.</text>
</comment>
<keyword evidence="2 4" id="KW-0450">Lipoyl</keyword>
<dbReference type="GO" id="GO:0019464">
    <property type="term" value="P:glycine decarboxylation via glycine cleavage system"/>
    <property type="evidence" value="ECO:0007669"/>
    <property type="project" value="UniProtKB-UniRule"/>
</dbReference>
<dbReference type="GO" id="GO:0005739">
    <property type="term" value="C:mitochondrion"/>
    <property type="evidence" value="ECO:0007669"/>
    <property type="project" value="UniProtKB-SubCell"/>
</dbReference>
<dbReference type="EMBL" id="BT076374">
    <property type="protein sequence ID" value="ACO10798.1"/>
    <property type="molecule type" value="mRNA"/>
</dbReference>
<keyword evidence="5" id="KW-0496">Mitochondrion</keyword>
<dbReference type="InterPro" id="IPR002930">
    <property type="entry name" value="GCV_H"/>
</dbReference>
<dbReference type="AlphaFoldDB" id="C1BP45"/>
<dbReference type="CDD" id="cd06848">
    <property type="entry name" value="GCS_H"/>
    <property type="match status" value="1"/>
</dbReference>
<name>C1BP45_CALRO</name>
<dbReference type="InterPro" id="IPR003016">
    <property type="entry name" value="2-oxoA_DH_lipoyl-BS"/>
</dbReference>
<dbReference type="PROSITE" id="PS00189">
    <property type="entry name" value="LIPOYL"/>
    <property type="match status" value="1"/>
</dbReference>
<dbReference type="Gene3D" id="2.40.50.100">
    <property type="match status" value="1"/>
</dbReference>
<proteinExistence type="evidence at transcript level"/>
<feature type="modified residue" description="N6-lipoyllysine" evidence="4">
    <location>
        <position position="83"/>
    </location>
</feature>
<evidence type="ECO:0000256" key="3">
    <source>
        <dbReference type="ARBA" id="ARBA00022946"/>
    </source>
</evidence>
<dbReference type="InterPro" id="IPR011053">
    <property type="entry name" value="Single_hybrid_motif"/>
</dbReference>
<dbReference type="HAMAP" id="MF_00272">
    <property type="entry name" value="GcvH"/>
    <property type="match status" value="1"/>
</dbReference>
<dbReference type="SUPFAM" id="SSF51230">
    <property type="entry name" value="Single hybrid motif"/>
    <property type="match status" value="1"/>
</dbReference>
<dbReference type="NCBIfam" id="NF002270">
    <property type="entry name" value="PRK01202.1"/>
    <property type="match status" value="1"/>
</dbReference>
<dbReference type="InterPro" id="IPR000089">
    <property type="entry name" value="Biotin_lipoyl"/>
</dbReference>
<comment type="subunit">
    <text evidence="5">The glycine cleavage system is composed of four proteins: P, T, L and H.</text>
</comment>
<accession>C1BP45</accession>
<sequence length="151" mass="16436">MKGLSALCRGASRCFSISSRQSIPLYFSEKHEWVDYTPGNDAATVGISDYAQSALGDIVYVQLPEVDTKIKSGEEIGALESVKAASELYSPVAGTVIDKNAAVEDAPALINSSPEADGWLFKIKLSNEAQIEGLMNEEKYKVYLESQEEDH</sequence>
<evidence type="ECO:0000256" key="4">
    <source>
        <dbReference type="PIRSR" id="PIRSR617453-50"/>
    </source>
</evidence>
<dbReference type="InterPro" id="IPR033753">
    <property type="entry name" value="GCV_H/Fam206"/>
</dbReference>
<dbReference type="Pfam" id="PF01597">
    <property type="entry name" value="GCV_H"/>
    <property type="match status" value="1"/>
</dbReference>
<feature type="domain" description="Lipoyl-binding" evidence="6">
    <location>
        <begin position="42"/>
        <end position="124"/>
    </location>
</feature>
<reference evidence="7" key="1">
    <citation type="submission" date="2009-03" db="EMBL/GenBank/DDBJ databases">
        <title>Caligus rogercresseyi ESTs and full-length cDNAs.</title>
        <authorList>
            <person name="Yasuike M."/>
            <person name="von Schalburg K."/>
            <person name="Cooper G."/>
            <person name="Leong J."/>
            <person name="Jones S.R.M."/>
            <person name="Koop B.F."/>
        </authorList>
    </citation>
    <scope>NUCLEOTIDE SEQUENCE</scope>
    <source>
        <tissue evidence="7">Whole tissue</tissue>
    </source>
</reference>
<protein>
    <recommendedName>
        <fullName evidence="5">Glycine cleavage system H protein</fullName>
    </recommendedName>
</protein>
<comment type="similarity">
    <text evidence="1 5">Belongs to the GcvH family.</text>
</comment>